<dbReference type="Proteomes" id="UP000583752">
    <property type="component" value="Unassembled WGS sequence"/>
</dbReference>
<comment type="caution">
    <text evidence="1">The sequence shown here is derived from an EMBL/GenBank/DDBJ whole genome shotgun (WGS) entry which is preliminary data.</text>
</comment>
<keyword evidence="2" id="KW-1185">Reference proteome</keyword>
<dbReference type="PROSITE" id="PS51257">
    <property type="entry name" value="PROKAR_LIPOPROTEIN"/>
    <property type="match status" value="1"/>
</dbReference>
<gene>
    <name evidence="1" type="ORF">HHL21_02650</name>
</gene>
<sequence>MITKLAVVSTLAVVMSGCAIQQTVQPVAMADNKQVCVVENPAVKGTFLQVYTRALGNKGYTVKQLARGASLVECPVTSTYTANWRWDLAMYMTYADITVYNKGAPAGKAVYDATRAGLNTGKFINADKKITELVDQLFPRLSGS</sequence>
<name>A0A848HGA8_9BURK</name>
<proteinExistence type="predicted"/>
<evidence type="ECO:0000313" key="1">
    <source>
        <dbReference type="EMBL" id="NML60002.1"/>
    </source>
</evidence>
<dbReference type="RefSeq" id="WP_169463678.1">
    <property type="nucleotide sequence ID" value="NZ_JABBGG010000001.1"/>
</dbReference>
<protein>
    <recommendedName>
        <fullName evidence="3">Lipoprotein</fullName>
    </recommendedName>
</protein>
<dbReference type="EMBL" id="JABBGG010000001">
    <property type="protein sequence ID" value="NML60002.1"/>
    <property type="molecule type" value="Genomic_DNA"/>
</dbReference>
<organism evidence="1 2">
    <name type="scientific">Massilia polaris</name>
    <dbReference type="NCBI Taxonomy" id="2728846"/>
    <lineage>
        <taxon>Bacteria</taxon>
        <taxon>Pseudomonadati</taxon>
        <taxon>Pseudomonadota</taxon>
        <taxon>Betaproteobacteria</taxon>
        <taxon>Burkholderiales</taxon>
        <taxon>Oxalobacteraceae</taxon>
        <taxon>Telluria group</taxon>
        <taxon>Massilia</taxon>
    </lineage>
</organism>
<dbReference type="AlphaFoldDB" id="A0A848HGA8"/>
<evidence type="ECO:0008006" key="3">
    <source>
        <dbReference type="Google" id="ProtNLM"/>
    </source>
</evidence>
<accession>A0A848HGA8</accession>
<reference evidence="1 2" key="1">
    <citation type="submission" date="2020-04" db="EMBL/GenBank/DDBJ databases">
        <title>Massilia sp. RP-1-19 isolated from soil.</title>
        <authorList>
            <person name="Dahal R.H."/>
        </authorList>
    </citation>
    <scope>NUCLEOTIDE SEQUENCE [LARGE SCALE GENOMIC DNA]</scope>
    <source>
        <strain evidence="1 2">RP-1-19</strain>
    </source>
</reference>
<evidence type="ECO:0000313" key="2">
    <source>
        <dbReference type="Proteomes" id="UP000583752"/>
    </source>
</evidence>
<dbReference type="NCBIfam" id="NF040519">
    <property type="entry name" value="Sbal_3080_fam"/>
    <property type="match status" value="1"/>
</dbReference>